<dbReference type="InterPro" id="IPR015940">
    <property type="entry name" value="UBA"/>
</dbReference>
<evidence type="ECO:0000313" key="16">
    <source>
        <dbReference type="Proteomes" id="UP001194468"/>
    </source>
</evidence>
<evidence type="ECO:0000256" key="12">
    <source>
        <dbReference type="SAM" id="MobiDB-lite"/>
    </source>
</evidence>
<dbReference type="PANTHER" id="PTHR11254:SF67">
    <property type="entry name" value="E3 UBIQUITIN-PROTEIN LIGASE HUWE1"/>
    <property type="match status" value="1"/>
</dbReference>
<organism evidence="15 16">
    <name type="scientific">Boletus edulis BED1</name>
    <dbReference type="NCBI Taxonomy" id="1328754"/>
    <lineage>
        <taxon>Eukaryota</taxon>
        <taxon>Fungi</taxon>
        <taxon>Dikarya</taxon>
        <taxon>Basidiomycota</taxon>
        <taxon>Agaricomycotina</taxon>
        <taxon>Agaricomycetes</taxon>
        <taxon>Agaricomycetidae</taxon>
        <taxon>Boletales</taxon>
        <taxon>Boletineae</taxon>
        <taxon>Boletaceae</taxon>
        <taxon>Boletoideae</taxon>
        <taxon>Boletus</taxon>
    </lineage>
</organism>
<dbReference type="GO" id="GO:0061630">
    <property type="term" value="F:ubiquitin protein ligase activity"/>
    <property type="evidence" value="ECO:0007669"/>
    <property type="project" value="UniProtKB-EC"/>
</dbReference>
<feature type="region of interest" description="Disordered" evidence="12">
    <location>
        <begin position="2834"/>
        <end position="2899"/>
    </location>
</feature>
<evidence type="ECO:0000256" key="4">
    <source>
        <dbReference type="ARBA" id="ARBA00012485"/>
    </source>
</evidence>
<dbReference type="PROSITE" id="PS50237">
    <property type="entry name" value="HECT"/>
    <property type="match status" value="1"/>
</dbReference>
<keyword evidence="7 11" id="KW-0833">Ubl conjugation pathway</keyword>
<keyword evidence="9" id="KW-0539">Nucleus</keyword>
<dbReference type="Gene3D" id="3.90.1750.10">
    <property type="entry name" value="Hect, E3 ligase catalytic domains"/>
    <property type="match status" value="1"/>
</dbReference>
<feature type="region of interest" description="Disordered" evidence="12">
    <location>
        <begin position="1990"/>
        <end position="2027"/>
    </location>
</feature>
<dbReference type="InterPro" id="IPR050409">
    <property type="entry name" value="E3_ubiq-protein_ligase"/>
</dbReference>
<feature type="domain" description="HECT" evidence="14">
    <location>
        <begin position="3203"/>
        <end position="3538"/>
    </location>
</feature>
<accession>A0AAD4C0E6</accession>
<evidence type="ECO:0000256" key="10">
    <source>
        <dbReference type="ARBA" id="ARBA00034494"/>
    </source>
</evidence>
<evidence type="ECO:0000313" key="15">
    <source>
        <dbReference type="EMBL" id="KAF8444550.1"/>
    </source>
</evidence>
<dbReference type="PROSITE" id="PS50030">
    <property type="entry name" value="UBA"/>
    <property type="match status" value="1"/>
</dbReference>
<evidence type="ECO:0000259" key="14">
    <source>
        <dbReference type="PROSITE" id="PS50237"/>
    </source>
</evidence>
<dbReference type="InterPro" id="IPR035983">
    <property type="entry name" value="Hect_E3_ubiquitin_ligase"/>
</dbReference>
<evidence type="ECO:0000256" key="5">
    <source>
        <dbReference type="ARBA" id="ARBA00022448"/>
    </source>
</evidence>
<dbReference type="Pfam" id="PF00632">
    <property type="entry name" value="HECT"/>
    <property type="match status" value="1"/>
</dbReference>
<feature type="compositionally biased region" description="Polar residues" evidence="12">
    <location>
        <begin position="2845"/>
        <end position="2875"/>
    </location>
</feature>
<keyword evidence="6" id="KW-0808">Transferase</keyword>
<feature type="region of interest" description="Disordered" evidence="12">
    <location>
        <begin position="1303"/>
        <end position="1370"/>
    </location>
</feature>
<dbReference type="Proteomes" id="UP001194468">
    <property type="component" value="Unassembled WGS sequence"/>
</dbReference>
<feature type="region of interest" description="Disordered" evidence="12">
    <location>
        <begin position="2050"/>
        <end position="2089"/>
    </location>
</feature>
<feature type="region of interest" description="Disordered" evidence="12">
    <location>
        <begin position="2607"/>
        <end position="2627"/>
    </location>
</feature>
<evidence type="ECO:0000256" key="2">
    <source>
        <dbReference type="ARBA" id="ARBA00004123"/>
    </source>
</evidence>
<dbReference type="GO" id="GO:0051028">
    <property type="term" value="P:mRNA transport"/>
    <property type="evidence" value="ECO:0007669"/>
    <property type="project" value="UniProtKB-KW"/>
</dbReference>
<sequence>MKISQKSKRAAQPHPQVAELISKLVNTSNDDVADVLASIETWKWPRSDLNCWIKVLDKFDAILEEAIRDYDIDKLQLNIFTPATKQTISAILKFERLLLENSTNRKTFNSYDRLTSLLSTSDLDVLVLALNLLLRPAQQYSAQPAVSTALNISTPRLLSLSKRWPNLREHGISLLDLASPSGVPQVDILPGEVRDVSFVYYKTDYREKEQKSEDEPPATPRKPTLLPGSITIHVDEETLKKKDAMGILADILEAHSLSGDDKYELLCRMRVAKALVTGNEVIREKLLVVRLLAIAIYGHTHSENQAASSLFLYEPDLTTHIAELLQLDRGISSAVQTAAIAALDSIARYRSRIQEVLGAINAGVNHGILMSLLRKTILDVSNPESKLPNSFVDALLAFVTYLAQHAGGGNMIVGAGLVPLLVQMIENRLVQRLQMVSKAMQLVDNVLYGYSNAFQLFSNARGVDVLVERIQHEIDYDITMYGDEARSRDIFGSWGELPVARAAILKHTLRSVHRMMQSSGTSEGLRGLIDSTLLQSIKKIIEYRGLFGPSVLPLAMNIMATFVHNEPTSLPTIQEAGLPEVFYKAIETGVEPVIEVIQAIPNAIGALCLNQAGQDQLSARPSIIPGIFSIFTSERHLKVLRDKENAVLIGTSIDELIRHHPSLKTPVFDAVKSVFSKIEDLGNTFVIPEDKKEWYGLLPVQPSEETGAAMQGIESEGKDHDEASGEDPATLRDHDNNVVMFIDVICRFLEGLFQHPQHCKDFIRNADGLDRIGRLTGLSCLPYDYANSVSSDSIVQVIRTMAEIGPNEALFYLSKLVGTSLAETEEFWKELPSESNLAPLLEVTDDQLSKVNQHFRNLVALHIRVTLMADVFSTTGYAHGRSAVGLLQTLMSDPPKVVMDLGALHRASIWENILFKAHIASKGIELGISGHGSPLERSPSHISVSLPEPTSFGIVANGVAADSSGARSPTSVLPLKKETSVDKNAKALKHLTHGLPSALAPFFQCSFPSPEIPWYLLTLCWTAIVKLFYARRNPDLVQKKQILSASDVIASIMINHLKAEISGDKLYRLDYYSVLIGLMTVLLVDERTVQNTLHTVLLLSFQRAGGLETIFDICSIFLDSIESVTNIRPEERSELMVQELVHAQGGLKVALHLLYPLISSKALFESGQTILVMTRDKKDTDAEYFEPHHFLVRLRLASVPVLQRIWESSWLRSTPLTLVKPVVQLVLELTAAENEELKGEPPVEGIPGAGSAIGIAAGLHMRNTGPDDNRIRQLTDMGFPRSAAERALARTHNNLTAATDLLLSHPFPFPPDPEPESDAPQNEVGGGSEPPAERTGEDADESTVRDAEMVSEEAASSAPPDAAVTPVASEQGKSLEELRHELNMVREPLKASLTRQALLLVDEHPSLIFEVHKAFLRPSPDLQELSIRSLIDDIKEYSPGALDVQEEPLATRCRLLALVLSECPTLEPSIGRNLMDCLLALLLSNSSTTEPDHSTPKWLASHLLVTEALLNIGDQPIPIVLPKEGDPIVPQDLKLGPPYPDARSIVFDFCIRLLALPNLPRDEFLAALRLLVVLSRDHNIASKLVKRDAISLVFKHLKVHGGAGSYSYIAIILRHVAEDLHILQGSMRQEIKRFLSQPRTRIVDVSSFVRNCSAVALRNPESFIEVIQSICQLQQPYSAVHHITLKPDVAGDGPPSSQESQKQTDMQIDSPTDVPRAPSDEALESVVHFLISELMSTYKPPDGSTDTVPQSNKQHPVSSVPGEQSSTQTPMAHPDTPSEQERYTHCCFLMQCLSELLFSYDACKLAFLSYNPKKQRQQSPSKDGKYRAAVLQFFLSELVTYGTIAAQPDAKARLHLCTWAMSVLVALCVDCSPGAEAKEVPADLVSIRKFALDVISRAIKETLPSESMDARYGRLLALTDLCYRLLTVRFSNNGMTQIAKIMLEKNFVAILTNALGEVDLNFPNIRNLVASVLRPLENLTRIAIKMSRASEKAKDGSEGKAQSVGSISEDEEEEDIGVGDAAREETPDLYRHSALGMWEMEDVNYAQDDEMDEGDEDEGEDVDMEYGDETDKEEEGEDEDESHDDGWRDEDEDYEEADLIENDEDGEADVAVVTGADQVLDEDMIFRGDVGVVDVRDVAPGATDDVFTYSEPFDADGIEVQGREVNPFVPRRRGGADDVQVFGRTRNPPSAPSEATVHPLLLDASVGNNRMSTALSRGSRRQQRGGGNNLQTELIHSIEDIIGGEAVQVFQHIVNRSGGGRETIRVDVAPAALAGIEQGMIHLQRLAGPSGPRVERIFRQGENHPDTRGLDPLFTVQRWAEEAKTVNGKHVSERANRLGNHIILALLPAAIAAKAKEEEQRQQAQLKAEEEAKKREAERSTAEEAEVTETGADAQSNDGTAPPSEHSTAPVQEPTEQAPIIDSTTSDVEMRDVPPPEPALAASQPELAGSSQAQERLTVMIHGSEVDITDMGMDPTFLEALPDDIREEVINQHVRDQRAARVERPADSQISPEFLDALPPEIRAELIQQERLEQTRQTRPTTTNDNAAPGAAADIDPASFIASLDPHLRQVVLLDSDDGLLQTLPSYMVAEAGAYREEAQNPRRFTFSTRGGHRATSRSVPPRKAPAPRDAIQLLDKTGVATLVRLLFFPQVLKKNLLFKVLVNICENGKTRMELFNLLISILQSGPGDLTAVDKSFAQMSTRTPKTPSQQTPKAHGKQKAPDANNSVTLANLQNESVPDLVAQRCLEALAFIVSANELSSLFFLTEHELPAGLRKVNTKKGKGKEKQAPQTHYPIVLLLGLLDRQSLLRTPSIMDSVVSLLSTVTKPLASLKSEKETVPIAAPENSNEPTSSIPSAPSLPTSADGSRQQETSATAGAEGDQNQNKNENENENATGEQSDERILLACPPQIPHSVLRLIVNILTIGECSARTFQQSLTLIQNLSHIPDARDVIAQELKAKAQDCGQNVLADLNHLWASLQNPTQDILASSVASKFSSPSSDQTKLLRILKTLDYMYTPRSAGPLTDEARKSQDAEKVQNIYESFRFTPLWRRLGDCLAIIEAQPDMEHVATVLLPLIEALMVVCKYVGPKSTAGSMARTIRASASPRSSTTARESMEDLFVAFTDAHRKILNVMVRNNPSLMSGSFSLLVHNPRVLDFDNKRNYFTQQLHRRPASREHYGTLQLNVRRARVFEDSFQYLQRKTGDQIKHGKLSVRFYDEEGVDAGGVTREWFQILARQMFDPNNALFQPCAADRLTYQPNKNSWVNPEHLSFFKFVGRVIGKAIYDGRLLDAYFAKSLYRQLLGKPVDYRDVEWVDPEYYNSLCWILENDPTPLELTFSVEADEFGRNRIFPLKPEGETIPITLENRREFVQLSANFRLYSSISEQIENLVAGFYEIIPKELITIFNEQELELLISGTPDIDVDEWRAATEYNGYTSSDPVIVWWWRALKSFNREERAKVLSFATGTSRVPLNGFVDLQGVQGVQRFSIHRAYGDPDRLPQAHTCFNQIDLPQYSSYEMLRQQLLLAINEGGEGFGFA</sequence>
<dbReference type="SUPFAM" id="SSF56204">
    <property type="entry name" value="Hect, E3 ligase catalytic domain"/>
    <property type="match status" value="1"/>
</dbReference>
<dbReference type="EC" id="2.3.2.26" evidence="4"/>
<feature type="compositionally biased region" description="Polar residues" evidence="12">
    <location>
        <begin position="2393"/>
        <end position="2410"/>
    </location>
</feature>
<dbReference type="Pfam" id="PF14377">
    <property type="entry name" value="UBM"/>
    <property type="match status" value="3"/>
</dbReference>
<dbReference type="SMART" id="SM00165">
    <property type="entry name" value="UBA"/>
    <property type="match status" value="1"/>
</dbReference>
<evidence type="ECO:0000256" key="11">
    <source>
        <dbReference type="PROSITE-ProRule" id="PRU00104"/>
    </source>
</evidence>
<dbReference type="PANTHER" id="PTHR11254">
    <property type="entry name" value="HECT DOMAIN UBIQUITIN-PROTEIN LIGASE"/>
    <property type="match status" value="1"/>
</dbReference>
<dbReference type="GO" id="GO:0006511">
    <property type="term" value="P:ubiquitin-dependent protein catabolic process"/>
    <property type="evidence" value="ECO:0007669"/>
    <property type="project" value="TreeGrafter"/>
</dbReference>
<feature type="compositionally biased region" description="Polar residues" evidence="12">
    <location>
        <begin position="1744"/>
        <end position="1770"/>
    </location>
</feature>
<keyword evidence="16" id="KW-1185">Reference proteome</keyword>
<protein>
    <recommendedName>
        <fullName evidence="4">HECT-type E3 ubiquitin transferase</fullName>
        <ecNumber evidence="4">2.3.2.26</ecNumber>
    </recommendedName>
</protein>
<proteinExistence type="inferred from homology"/>
<feature type="compositionally biased region" description="Basic and acidic residues" evidence="12">
    <location>
        <begin position="2362"/>
        <end position="2382"/>
    </location>
</feature>
<feature type="compositionally biased region" description="Low complexity" evidence="12">
    <location>
        <begin position="1352"/>
        <end position="1368"/>
    </location>
</feature>
<dbReference type="Pfam" id="PF06012">
    <property type="entry name" value="DUF908"/>
    <property type="match status" value="1"/>
</dbReference>
<dbReference type="FunFam" id="3.30.2160.10:FF:000001">
    <property type="entry name" value="E3 ubiquitin-protein ligase NEDD4-like"/>
    <property type="match status" value="1"/>
</dbReference>
<evidence type="ECO:0000256" key="7">
    <source>
        <dbReference type="ARBA" id="ARBA00022786"/>
    </source>
</evidence>
<comment type="subcellular location">
    <subcellularLocation>
        <location evidence="2">Nucleus</location>
    </subcellularLocation>
</comment>
<feature type="region of interest" description="Disordered" evidence="12">
    <location>
        <begin position="1738"/>
        <end position="1777"/>
    </location>
</feature>
<dbReference type="SMART" id="SM00119">
    <property type="entry name" value="HECTc"/>
    <property type="match status" value="1"/>
</dbReference>
<feature type="compositionally biased region" description="Basic and acidic residues" evidence="12">
    <location>
        <begin position="715"/>
        <end position="731"/>
    </location>
</feature>
<evidence type="ECO:0000256" key="3">
    <source>
        <dbReference type="ARBA" id="ARBA00004906"/>
    </source>
</evidence>
<dbReference type="SUPFAM" id="SSF48371">
    <property type="entry name" value="ARM repeat"/>
    <property type="match status" value="1"/>
</dbReference>
<evidence type="ECO:0000256" key="8">
    <source>
        <dbReference type="ARBA" id="ARBA00022816"/>
    </source>
</evidence>
<feature type="active site" description="Glycyl thioester intermediate" evidence="11">
    <location>
        <position position="3505"/>
    </location>
</feature>
<feature type="region of interest" description="Disordered" evidence="12">
    <location>
        <begin position="207"/>
        <end position="227"/>
    </location>
</feature>
<dbReference type="EMBL" id="WHUW01000006">
    <property type="protein sequence ID" value="KAF8444550.1"/>
    <property type="molecule type" value="Genomic_DNA"/>
</dbReference>
<dbReference type="InterPro" id="IPR010314">
    <property type="entry name" value="E3_Ub_ligase_DUF913"/>
</dbReference>
<dbReference type="Gene3D" id="1.10.8.10">
    <property type="entry name" value="DNA helicase RuvA subunit, C-terminal domain"/>
    <property type="match status" value="1"/>
</dbReference>
<comment type="catalytic activity">
    <reaction evidence="1">
        <text>S-ubiquitinyl-[E2 ubiquitin-conjugating enzyme]-L-cysteine + [acceptor protein]-L-lysine = [E2 ubiquitin-conjugating enzyme]-L-cysteine + N(6)-ubiquitinyl-[acceptor protein]-L-lysine.</text>
        <dbReference type="EC" id="2.3.2.26"/>
    </reaction>
</comment>
<dbReference type="Gene3D" id="3.30.2160.10">
    <property type="entry name" value="Hect, E3 ligase catalytic domain"/>
    <property type="match status" value="1"/>
</dbReference>
<feature type="region of interest" description="Disordered" evidence="12">
    <location>
        <begin position="2701"/>
        <end position="2724"/>
    </location>
</feature>
<evidence type="ECO:0000256" key="6">
    <source>
        <dbReference type="ARBA" id="ARBA00022679"/>
    </source>
</evidence>
<feature type="region of interest" description="Disordered" evidence="12">
    <location>
        <begin position="2530"/>
        <end position="2550"/>
    </location>
</feature>
<evidence type="ECO:0000259" key="13">
    <source>
        <dbReference type="PROSITE" id="PS50030"/>
    </source>
</evidence>
<dbReference type="GO" id="GO:0005737">
    <property type="term" value="C:cytoplasm"/>
    <property type="evidence" value="ECO:0007669"/>
    <property type="project" value="TreeGrafter"/>
</dbReference>
<dbReference type="SUPFAM" id="SSF46934">
    <property type="entry name" value="UBA-like"/>
    <property type="match status" value="1"/>
</dbReference>
<keyword evidence="8" id="KW-0509">mRNA transport</keyword>
<feature type="region of interest" description="Disordered" evidence="12">
    <location>
        <begin position="706"/>
        <end position="731"/>
    </location>
</feature>
<gene>
    <name evidence="15" type="ORF">L210DRAFT_3610921</name>
</gene>
<feature type="region of interest" description="Disordered" evidence="12">
    <location>
        <begin position="1686"/>
        <end position="1718"/>
    </location>
</feature>
<feature type="compositionally biased region" description="Acidic residues" evidence="12">
    <location>
        <begin position="2008"/>
        <end position="2017"/>
    </location>
</feature>
<dbReference type="FunFam" id="3.90.1750.10:FF:000003">
    <property type="entry name" value="E3 ubiquitin-protein ligase UPL1"/>
    <property type="match status" value="1"/>
</dbReference>
<dbReference type="InterPro" id="IPR025527">
    <property type="entry name" value="HUWE1/Rev1_UBM"/>
</dbReference>
<keyword evidence="5" id="KW-0813">Transport</keyword>
<feature type="compositionally biased region" description="Polar residues" evidence="12">
    <location>
        <begin position="2701"/>
        <end position="2713"/>
    </location>
</feature>
<dbReference type="GO" id="GO:0005634">
    <property type="term" value="C:nucleus"/>
    <property type="evidence" value="ECO:0007669"/>
    <property type="project" value="UniProtKB-SubCell"/>
</dbReference>
<feature type="region of interest" description="Disordered" evidence="12">
    <location>
        <begin position="2362"/>
        <end position="2452"/>
    </location>
</feature>
<reference evidence="15" key="1">
    <citation type="submission" date="2019-10" db="EMBL/GenBank/DDBJ databases">
        <authorList>
            <consortium name="DOE Joint Genome Institute"/>
            <person name="Kuo A."/>
            <person name="Miyauchi S."/>
            <person name="Kiss E."/>
            <person name="Drula E."/>
            <person name="Kohler A."/>
            <person name="Sanchez-Garcia M."/>
            <person name="Andreopoulos B."/>
            <person name="Barry K.W."/>
            <person name="Bonito G."/>
            <person name="Buee M."/>
            <person name="Carver A."/>
            <person name="Chen C."/>
            <person name="Cichocki N."/>
            <person name="Clum A."/>
            <person name="Culley D."/>
            <person name="Crous P.W."/>
            <person name="Fauchery L."/>
            <person name="Girlanda M."/>
            <person name="Hayes R."/>
            <person name="Keri Z."/>
            <person name="LaButti K."/>
            <person name="Lipzen A."/>
            <person name="Lombard V."/>
            <person name="Magnuson J."/>
            <person name="Maillard F."/>
            <person name="Morin E."/>
            <person name="Murat C."/>
            <person name="Nolan M."/>
            <person name="Ohm R."/>
            <person name="Pangilinan J."/>
            <person name="Pereira M."/>
            <person name="Perotto S."/>
            <person name="Peter M."/>
            <person name="Riley R."/>
            <person name="Sitrit Y."/>
            <person name="Stielow B."/>
            <person name="Szollosi G."/>
            <person name="Zifcakova L."/>
            <person name="Stursova M."/>
            <person name="Spatafora J.W."/>
            <person name="Tedersoo L."/>
            <person name="Vaario L.-M."/>
            <person name="Yamada A."/>
            <person name="Yan M."/>
            <person name="Wang P."/>
            <person name="Xu J."/>
            <person name="Bruns T."/>
            <person name="Baldrian P."/>
            <person name="Vilgalys R."/>
            <person name="Henrissat B."/>
            <person name="Grigoriev I.V."/>
            <person name="Hibbett D."/>
            <person name="Nagy L.G."/>
            <person name="Martin F.M."/>
        </authorList>
    </citation>
    <scope>NUCLEOTIDE SEQUENCE</scope>
    <source>
        <strain evidence="15">BED1</strain>
    </source>
</reference>
<feature type="compositionally biased region" description="Polar residues" evidence="12">
    <location>
        <begin position="1695"/>
        <end position="1710"/>
    </location>
</feature>
<evidence type="ECO:0000256" key="9">
    <source>
        <dbReference type="ARBA" id="ARBA00023242"/>
    </source>
</evidence>
<feature type="compositionally biased region" description="Basic and acidic residues" evidence="12">
    <location>
        <begin position="1331"/>
        <end position="1348"/>
    </location>
</feature>
<name>A0AAD4C0E6_BOLED</name>
<dbReference type="FunFam" id="3.30.2410.10:FF:000004">
    <property type="entry name" value="E3 ubiquitin-protein ligase HUWE1, variant"/>
    <property type="match status" value="1"/>
</dbReference>
<dbReference type="CDD" id="cd00078">
    <property type="entry name" value="HECTc"/>
    <property type="match status" value="1"/>
</dbReference>
<evidence type="ECO:0000256" key="1">
    <source>
        <dbReference type="ARBA" id="ARBA00000885"/>
    </source>
</evidence>
<feature type="compositionally biased region" description="Low complexity" evidence="12">
    <location>
        <begin position="2537"/>
        <end position="2550"/>
    </location>
</feature>
<dbReference type="GO" id="GO:0000209">
    <property type="term" value="P:protein polyubiquitination"/>
    <property type="evidence" value="ECO:0007669"/>
    <property type="project" value="TreeGrafter"/>
</dbReference>
<dbReference type="Pfam" id="PF06025">
    <property type="entry name" value="DUF913"/>
    <property type="match status" value="1"/>
</dbReference>
<dbReference type="Pfam" id="PF22562">
    <property type="entry name" value="UBA_7"/>
    <property type="match status" value="1"/>
</dbReference>
<dbReference type="Gene3D" id="3.30.2410.10">
    <property type="entry name" value="Hect, E3 ligase catalytic domain"/>
    <property type="match status" value="1"/>
</dbReference>
<feature type="domain" description="UBA" evidence="13">
    <location>
        <begin position="1265"/>
        <end position="1305"/>
    </location>
</feature>
<dbReference type="InterPro" id="IPR016024">
    <property type="entry name" value="ARM-type_fold"/>
</dbReference>
<dbReference type="CDD" id="cd14297">
    <property type="entry name" value="UBA2_spUBP14_like"/>
    <property type="match status" value="1"/>
</dbReference>
<dbReference type="InterPro" id="IPR010309">
    <property type="entry name" value="E3_Ub_ligase_DUF908"/>
</dbReference>
<dbReference type="InterPro" id="IPR000569">
    <property type="entry name" value="HECT_dom"/>
</dbReference>
<reference evidence="15" key="2">
    <citation type="journal article" date="2020" name="Nat. Commun.">
        <title>Large-scale genome sequencing of mycorrhizal fungi provides insights into the early evolution of symbiotic traits.</title>
        <authorList>
            <person name="Miyauchi S."/>
            <person name="Kiss E."/>
            <person name="Kuo A."/>
            <person name="Drula E."/>
            <person name="Kohler A."/>
            <person name="Sanchez-Garcia M."/>
            <person name="Morin E."/>
            <person name="Andreopoulos B."/>
            <person name="Barry K.W."/>
            <person name="Bonito G."/>
            <person name="Buee M."/>
            <person name="Carver A."/>
            <person name="Chen C."/>
            <person name="Cichocki N."/>
            <person name="Clum A."/>
            <person name="Culley D."/>
            <person name="Crous P.W."/>
            <person name="Fauchery L."/>
            <person name="Girlanda M."/>
            <person name="Hayes R.D."/>
            <person name="Keri Z."/>
            <person name="LaButti K."/>
            <person name="Lipzen A."/>
            <person name="Lombard V."/>
            <person name="Magnuson J."/>
            <person name="Maillard F."/>
            <person name="Murat C."/>
            <person name="Nolan M."/>
            <person name="Ohm R.A."/>
            <person name="Pangilinan J."/>
            <person name="Pereira M.F."/>
            <person name="Perotto S."/>
            <person name="Peter M."/>
            <person name="Pfister S."/>
            <person name="Riley R."/>
            <person name="Sitrit Y."/>
            <person name="Stielow J.B."/>
            <person name="Szollosi G."/>
            <person name="Zifcakova L."/>
            <person name="Stursova M."/>
            <person name="Spatafora J.W."/>
            <person name="Tedersoo L."/>
            <person name="Vaario L.M."/>
            <person name="Yamada A."/>
            <person name="Yan M."/>
            <person name="Wang P."/>
            <person name="Xu J."/>
            <person name="Bruns T."/>
            <person name="Baldrian P."/>
            <person name="Vilgalys R."/>
            <person name="Dunand C."/>
            <person name="Henrissat B."/>
            <person name="Grigoriev I.V."/>
            <person name="Hibbett D."/>
            <person name="Nagy L.G."/>
            <person name="Martin F.M."/>
        </authorList>
    </citation>
    <scope>NUCLEOTIDE SEQUENCE</scope>
    <source>
        <strain evidence="15">BED1</strain>
    </source>
</reference>
<comment type="pathway">
    <text evidence="3">Protein modification; protein ubiquitination.</text>
</comment>
<comment type="caution">
    <text evidence="15">The sequence shown here is derived from an EMBL/GenBank/DDBJ whole genome shotgun (WGS) entry which is preliminary data.</text>
</comment>
<dbReference type="InterPro" id="IPR009060">
    <property type="entry name" value="UBA-like_sf"/>
</dbReference>
<comment type="similarity">
    <text evidence="10">Belongs to the UPL family. TOM1/PTR1 subfamily.</text>
</comment>